<reference evidence="3 4" key="1">
    <citation type="submission" date="2017-05" db="EMBL/GenBank/DDBJ databases">
        <title>Draft genome sequence of Elsinoe australis.</title>
        <authorList>
            <person name="Cheng Q."/>
        </authorList>
    </citation>
    <scope>NUCLEOTIDE SEQUENCE [LARGE SCALE GENOMIC DNA]</scope>
    <source>
        <strain evidence="3 4">NL1</strain>
    </source>
</reference>
<evidence type="ECO:0000256" key="1">
    <source>
        <dbReference type="ARBA" id="ARBA00022737"/>
    </source>
</evidence>
<sequence>MSSNSARDEDTAHRIYAFNNGASVSSQIGSQTFNNFNNINFTTRHKDHSETTAEVHEISSHLSLSQRQIEAFFSQDEQQRLKDVRIAVDHREVLLDSLYFSNMHRRRAMVDTAHEATFEWILKGPEDIDLQELGVDNEKLLVWHSFPEWLRSPENDQIYWINGKPGSGKSMLMRFIEANDKTVAILQCGDPLIKAHIASYYFWLAGTSPLQKTVEGALRSLLFQVIEQDSVNANQLRIPSGKSEWTKQLLLQTLQQALLQSEDRWLFLLDGLDESVNDIDDMKKLLRDLEKLTQVKLLVSSRPLRSLEIYFQNSPSLRVQDLTGNDVETYVRNRINESSAINDYLRPGELEALVGILAHRAEGVFLWVKFATNSIIDGVEHLETTDQLWSRLDVLPTNINEMFKKMFSRMSPQHRGEALFYFRLLLVAKKSGVDLTVFEASAAHLMDPDPDRTTKKRASILEILEHCEYVMINARSKCAGFLDVEPGVKGRTPILDFIHRTAYDFLLNHLASDMEAGGCESALRVLVEVHIELIRFAGDDLNILHALSNYNVITIFRYMEQLISFEPEDLLSLWQRLDESGSDFIQKLNVRLELTEGTGFWPKILQHLYSNYSEAWPRSSRFMQFEYLTGSTSNEVREKWHYSCAHASFFPNTSNGAAAAMFLIELVKSVLAGSNSSEATYLAYCCLKGFRFWNAHLEGEWGERIRRSEAHGAYLGMLTTCLDGGADARMSRNQVLKESMPVVYQWCRPEPDGTSSFALLEALLSSFEHIRNSDAEPTRSRIDEFLDMLKLLHLNGTDLKEPRMKIYLSDLVDSNRWQSQVFIECNHATHFCYLASHDIAWADLAHFIWAHDPTLLVSCLGFDDGHFNLRDHGMTAGLGLVDSGNVFGSMENFISVANLRRKTWCPYVPSEEALKKYECALRQSKALYVRMFAEVFDRLKTNELKLAVPWTGTWSKVYRLYSGLIEHKGTQWKWTYYTPSDPIMESPSRRTSKDSFETFYSAVSAGDAELVNR</sequence>
<dbReference type="Proteomes" id="UP000243723">
    <property type="component" value="Unassembled WGS sequence"/>
</dbReference>
<evidence type="ECO:0000313" key="3">
    <source>
        <dbReference type="EMBL" id="PSK58675.1"/>
    </source>
</evidence>
<dbReference type="InterPro" id="IPR007111">
    <property type="entry name" value="NACHT_NTPase"/>
</dbReference>
<dbReference type="OrthoDB" id="443402at2759"/>
<dbReference type="STRING" id="40998.A0A2P8ADY9"/>
<protein>
    <recommendedName>
        <fullName evidence="2">NACHT domain-containing protein</fullName>
    </recommendedName>
</protein>
<evidence type="ECO:0000259" key="2">
    <source>
        <dbReference type="PROSITE" id="PS50837"/>
    </source>
</evidence>
<dbReference type="InterPro" id="IPR027417">
    <property type="entry name" value="P-loop_NTPase"/>
</dbReference>
<feature type="domain" description="NACHT" evidence="2">
    <location>
        <begin position="157"/>
        <end position="303"/>
    </location>
</feature>
<comment type="caution">
    <text evidence="3">The sequence shown here is derived from an EMBL/GenBank/DDBJ whole genome shotgun (WGS) entry which is preliminary data.</text>
</comment>
<name>A0A2P8ADY9_9PEZI</name>
<dbReference type="PANTHER" id="PTHR10039:SF5">
    <property type="entry name" value="NACHT DOMAIN-CONTAINING PROTEIN"/>
    <property type="match status" value="1"/>
</dbReference>
<dbReference type="InterPro" id="IPR056884">
    <property type="entry name" value="NPHP3-like_N"/>
</dbReference>
<evidence type="ECO:0000313" key="4">
    <source>
        <dbReference type="Proteomes" id="UP000243723"/>
    </source>
</evidence>
<dbReference type="EMBL" id="NHZQ01000016">
    <property type="protein sequence ID" value="PSK58675.1"/>
    <property type="molecule type" value="Genomic_DNA"/>
</dbReference>
<dbReference type="Pfam" id="PF24883">
    <property type="entry name" value="NPHP3_N"/>
    <property type="match status" value="1"/>
</dbReference>
<dbReference type="PANTHER" id="PTHR10039">
    <property type="entry name" value="AMELOGENIN"/>
    <property type="match status" value="1"/>
</dbReference>
<keyword evidence="1" id="KW-0677">Repeat</keyword>
<dbReference type="AlphaFoldDB" id="A0A2P8ADY9"/>
<accession>A0A2P8ADY9</accession>
<dbReference type="Gene3D" id="3.40.50.300">
    <property type="entry name" value="P-loop containing nucleotide triphosphate hydrolases"/>
    <property type="match status" value="1"/>
</dbReference>
<dbReference type="SUPFAM" id="SSF52540">
    <property type="entry name" value="P-loop containing nucleoside triphosphate hydrolases"/>
    <property type="match status" value="1"/>
</dbReference>
<keyword evidence="4" id="KW-1185">Reference proteome</keyword>
<organism evidence="3 4">
    <name type="scientific">Elsinoe australis</name>
    <dbReference type="NCBI Taxonomy" id="40998"/>
    <lineage>
        <taxon>Eukaryota</taxon>
        <taxon>Fungi</taxon>
        <taxon>Dikarya</taxon>
        <taxon>Ascomycota</taxon>
        <taxon>Pezizomycotina</taxon>
        <taxon>Dothideomycetes</taxon>
        <taxon>Dothideomycetidae</taxon>
        <taxon>Myriangiales</taxon>
        <taxon>Elsinoaceae</taxon>
        <taxon>Elsinoe</taxon>
    </lineage>
</organism>
<proteinExistence type="predicted"/>
<dbReference type="PROSITE" id="PS50837">
    <property type="entry name" value="NACHT"/>
    <property type="match status" value="1"/>
</dbReference>
<gene>
    <name evidence="3" type="ORF">B9Z65_6690</name>
</gene>